<dbReference type="AlphaFoldDB" id="A0A2H1W9D4"/>
<organism evidence="1">
    <name type="scientific">Spodoptera frugiperda</name>
    <name type="common">Fall armyworm</name>
    <dbReference type="NCBI Taxonomy" id="7108"/>
    <lineage>
        <taxon>Eukaryota</taxon>
        <taxon>Metazoa</taxon>
        <taxon>Ecdysozoa</taxon>
        <taxon>Arthropoda</taxon>
        <taxon>Hexapoda</taxon>
        <taxon>Insecta</taxon>
        <taxon>Pterygota</taxon>
        <taxon>Neoptera</taxon>
        <taxon>Endopterygota</taxon>
        <taxon>Lepidoptera</taxon>
        <taxon>Glossata</taxon>
        <taxon>Ditrysia</taxon>
        <taxon>Noctuoidea</taxon>
        <taxon>Noctuidae</taxon>
        <taxon>Amphipyrinae</taxon>
        <taxon>Spodoptera</taxon>
    </lineage>
</organism>
<sequence>MDLSQSPCLFCFVRSQHFFYETYEYVIEQTYYLMCVTGFLGVRNLRVVVREWGWGRLGRGELGLRQPHSHNETQRKRCFTSVFYEAVVSLRSSRPIRAVAWLTHT</sequence>
<evidence type="ECO:0000313" key="1">
    <source>
        <dbReference type="EMBL" id="SOQ49715.1"/>
    </source>
</evidence>
<name>A0A2H1W9D4_SPOFR</name>
<protein>
    <submittedName>
        <fullName evidence="1">SFRICE_027661</fullName>
    </submittedName>
</protein>
<reference evidence="1" key="1">
    <citation type="submission" date="2016-07" db="EMBL/GenBank/DDBJ databases">
        <authorList>
            <person name="Bretaudeau A."/>
        </authorList>
    </citation>
    <scope>NUCLEOTIDE SEQUENCE</scope>
    <source>
        <strain evidence="1">Rice</strain>
        <tissue evidence="1">Whole body</tissue>
    </source>
</reference>
<accession>A0A2H1W9D4</accession>
<dbReference type="EMBL" id="ODYU01007170">
    <property type="protein sequence ID" value="SOQ49715.1"/>
    <property type="molecule type" value="Genomic_DNA"/>
</dbReference>
<proteinExistence type="predicted"/>
<gene>
    <name evidence="1" type="ORF">SFRICE_027661</name>
</gene>